<gene>
    <name evidence="2" type="ORF">EJ02DRAFT_459116</name>
</gene>
<keyword evidence="3" id="KW-1185">Reference proteome</keyword>
<evidence type="ECO:0000313" key="2">
    <source>
        <dbReference type="EMBL" id="KAF1936936.1"/>
    </source>
</evidence>
<organism evidence="2 3">
    <name type="scientific">Clathrospora elynae</name>
    <dbReference type="NCBI Taxonomy" id="706981"/>
    <lineage>
        <taxon>Eukaryota</taxon>
        <taxon>Fungi</taxon>
        <taxon>Dikarya</taxon>
        <taxon>Ascomycota</taxon>
        <taxon>Pezizomycotina</taxon>
        <taxon>Dothideomycetes</taxon>
        <taxon>Pleosporomycetidae</taxon>
        <taxon>Pleosporales</taxon>
        <taxon>Diademaceae</taxon>
        <taxon>Clathrospora</taxon>
    </lineage>
</organism>
<reference evidence="2" key="1">
    <citation type="journal article" date="2020" name="Stud. Mycol.">
        <title>101 Dothideomycetes genomes: a test case for predicting lifestyles and emergence of pathogens.</title>
        <authorList>
            <person name="Haridas S."/>
            <person name="Albert R."/>
            <person name="Binder M."/>
            <person name="Bloem J."/>
            <person name="Labutti K."/>
            <person name="Salamov A."/>
            <person name="Andreopoulos B."/>
            <person name="Baker S."/>
            <person name="Barry K."/>
            <person name="Bills G."/>
            <person name="Bluhm B."/>
            <person name="Cannon C."/>
            <person name="Castanera R."/>
            <person name="Culley D."/>
            <person name="Daum C."/>
            <person name="Ezra D."/>
            <person name="Gonzalez J."/>
            <person name="Henrissat B."/>
            <person name="Kuo A."/>
            <person name="Liang C."/>
            <person name="Lipzen A."/>
            <person name="Lutzoni F."/>
            <person name="Magnuson J."/>
            <person name="Mondo S."/>
            <person name="Nolan M."/>
            <person name="Ohm R."/>
            <person name="Pangilinan J."/>
            <person name="Park H.-J."/>
            <person name="Ramirez L."/>
            <person name="Alfaro M."/>
            <person name="Sun H."/>
            <person name="Tritt A."/>
            <person name="Yoshinaga Y."/>
            <person name="Zwiers L.-H."/>
            <person name="Turgeon B."/>
            <person name="Goodwin S."/>
            <person name="Spatafora J."/>
            <person name="Crous P."/>
            <person name="Grigoriev I."/>
        </authorList>
    </citation>
    <scope>NUCLEOTIDE SEQUENCE</scope>
    <source>
        <strain evidence="2">CBS 161.51</strain>
    </source>
</reference>
<evidence type="ECO:0000313" key="3">
    <source>
        <dbReference type="Proteomes" id="UP000800038"/>
    </source>
</evidence>
<protein>
    <submittedName>
        <fullName evidence="2">Uncharacterized protein</fullName>
    </submittedName>
</protein>
<dbReference type="Proteomes" id="UP000800038">
    <property type="component" value="Unassembled WGS sequence"/>
</dbReference>
<name>A0A6A5SEK4_9PLEO</name>
<sequence length="68" mass="7991">MRLQKAKVRGAIEFMEAQNMTFFKQHVFYHFGVSHRQGWTMISAGSKDRRHHRAEGEERCGRPSKVTN</sequence>
<dbReference type="EMBL" id="ML976161">
    <property type="protein sequence ID" value="KAF1936936.1"/>
    <property type="molecule type" value="Genomic_DNA"/>
</dbReference>
<feature type="region of interest" description="Disordered" evidence="1">
    <location>
        <begin position="45"/>
        <end position="68"/>
    </location>
</feature>
<evidence type="ECO:0000256" key="1">
    <source>
        <dbReference type="SAM" id="MobiDB-lite"/>
    </source>
</evidence>
<accession>A0A6A5SEK4</accession>
<proteinExistence type="predicted"/>
<dbReference type="AlphaFoldDB" id="A0A6A5SEK4"/>